<proteinExistence type="predicted"/>
<dbReference type="InterPro" id="IPR027417">
    <property type="entry name" value="P-loop_NTPase"/>
</dbReference>
<keyword evidence="7" id="KW-1185">Reference proteome</keyword>
<dbReference type="Proteomes" id="UP001379533">
    <property type="component" value="Chromosome"/>
</dbReference>
<evidence type="ECO:0000259" key="5">
    <source>
        <dbReference type="SMART" id="SM01086"/>
    </source>
</evidence>
<evidence type="ECO:0000313" key="7">
    <source>
        <dbReference type="Proteomes" id="UP001379533"/>
    </source>
</evidence>
<evidence type="ECO:0000259" key="4">
    <source>
        <dbReference type="SMART" id="SM00382"/>
    </source>
</evidence>
<keyword evidence="1" id="KW-0547">Nucleotide-binding</keyword>
<dbReference type="InterPro" id="IPR001270">
    <property type="entry name" value="ClpA/B"/>
</dbReference>
<dbReference type="PANTHER" id="PTHR11638">
    <property type="entry name" value="ATP-DEPENDENT CLP PROTEASE"/>
    <property type="match status" value="1"/>
</dbReference>
<dbReference type="PRINTS" id="PR00300">
    <property type="entry name" value="CLPPROTEASEA"/>
</dbReference>
<accession>A0ABZ2KCA4</accession>
<dbReference type="InterPro" id="IPR003593">
    <property type="entry name" value="AAA+_ATPase"/>
</dbReference>
<dbReference type="InterPro" id="IPR019489">
    <property type="entry name" value="Clp_ATPase_C"/>
</dbReference>
<dbReference type="EMBL" id="CP089982">
    <property type="protein sequence ID" value="WXA96317.1"/>
    <property type="molecule type" value="Genomic_DNA"/>
</dbReference>
<dbReference type="Pfam" id="PF07724">
    <property type="entry name" value="AAA_2"/>
    <property type="match status" value="1"/>
</dbReference>
<keyword evidence="2" id="KW-0067">ATP-binding</keyword>
<dbReference type="SMART" id="SM00382">
    <property type="entry name" value="AAA"/>
    <property type="match status" value="2"/>
</dbReference>
<feature type="domain" description="Clp ATPase C-terminal" evidence="5">
    <location>
        <begin position="662"/>
        <end position="753"/>
    </location>
</feature>
<reference evidence="6 7" key="1">
    <citation type="submission" date="2021-12" db="EMBL/GenBank/DDBJ databases">
        <title>Discovery of the Pendulisporaceae a myxobacterial family with distinct sporulation behavior and unique specialized metabolism.</title>
        <authorList>
            <person name="Garcia R."/>
            <person name="Popoff A."/>
            <person name="Bader C.D."/>
            <person name="Loehr J."/>
            <person name="Walesch S."/>
            <person name="Walt C."/>
            <person name="Boldt J."/>
            <person name="Bunk B."/>
            <person name="Haeckl F.J.F.P.J."/>
            <person name="Gunesch A.P."/>
            <person name="Birkelbach J."/>
            <person name="Nuebel U."/>
            <person name="Pietschmann T."/>
            <person name="Bach T."/>
            <person name="Mueller R."/>
        </authorList>
    </citation>
    <scope>NUCLEOTIDE SEQUENCE [LARGE SCALE GENOMIC DNA]</scope>
    <source>
        <strain evidence="6 7">MSr12523</strain>
    </source>
</reference>
<dbReference type="InterPro" id="IPR050130">
    <property type="entry name" value="ClpA_ClpB"/>
</dbReference>
<dbReference type="InterPro" id="IPR003959">
    <property type="entry name" value="ATPase_AAA_core"/>
</dbReference>
<dbReference type="RefSeq" id="WP_394846933.1">
    <property type="nucleotide sequence ID" value="NZ_CP089982.1"/>
</dbReference>
<dbReference type="Gene3D" id="1.10.8.60">
    <property type="match status" value="1"/>
</dbReference>
<feature type="domain" description="AAA+ ATPase" evidence="4">
    <location>
        <begin position="502"/>
        <end position="663"/>
    </location>
</feature>
<evidence type="ECO:0000313" key="6">
    <source>
        <dbReference type="EMBL" id="WXA96317.1"/>
    </source>
</evidence>
<dbReference type="PANTHER" id="PTHR11638:SF18">
    <property type="entry name" value="HEAT SHOCK PROTEIN 104"/>
    <property type="match status" value="1"/>
</dbReference>
<dbReference type="Pfam" id="PF10431">
    <property type="entry name" value="ClpB_D2-small"/>
    <property type="match status" value="1"/>
</dbReference>
<feature type="domain" description="AAA+ ATPase" evidence="4">
    <location>
        <begin position="230"/>
        <end position="370"/>
    </location>
</feature>
<name>A0ABZ2KCA4_9BACT</name>
<dbReference type="SMART" id="SM01086">
    <property type="entry name" value="ClpB_D2-small"/>
    <property type="match status" value="1"/>
</dbReference>
<evidence type="ECO:0000256" key="1">
    <source>
        <dbReference type="ARBA" id="ARBA00022741"/>
    </source>
</evidence>
<dbReference type="SUPFAM" id="SSF52540">
    <property type="entry name" value="P-loop containing nucleoside triphosphate hydrolases"/>
    <property type="match status" value="2"/>
</dbReference>
<protein>
    <submittedName>
        <fullName evidence="6">AAA family ATPase</fullName>
    </submittedName>
</protein>
<evidence type="ECO:0000256" key="3">
    <source>
        <dbReference type="ARBA" id="ARBA00023186"/>
    </source>
</evidence>
<gene>
    <name evidence="6" type="ORF">LZC95_05630</name>
</gene>
<organism evidence="6 7">
    <name type="scientific">Pendulispora brunnea</name>
    <dbReference type="NCBI Taxonomy" id="2905690"/>
    <lineage>
        <taxon>Bacteria</taxon>
        <taxon>Pseudomonadati</taxon>
        <taxon>Myxococcota</taxon>
        <taxon>Myxococcia</taxon>
        <taxon>Myxococcales</taxon>
        <taxon>Sorangiineae</taxon>
        <taxon>Pendulisporaceae</taxon>
        <taxon>Pendulispora</taxon>
    </lineage>
</organism>
<keyword evidence="3" id="KW-0143">Chaperone</keyword>
<sequence>MSGKSFRVYFVMHEDGHRTGTLMRTWDEFFDRAPPSAYGVTPEDVFAELESKLERMRIERSDRIERYLWDVPFQVHRVRVDVHPMSFVKKRPVIAMKEIPLLLHYAACALEGGGYRIMVPRFGGWFIVEDLALAADVLRHAVGNWLTGENAKSIYDFRTVGDEYVADWSPPLLRSLDESASRTAGQDGEYPTISAVSEEWTERAAKGKLAPVIGASARFEAHVAKPHDAYLPSLLLVGKSGAGKTTFVRRLAFWLASQRKAKREKGETPVRLFATSADKILAGMVYLGMWQERCHSLVSELSLEGHYLYVDQLHGILRPQHDGSTIADFLEPAMAARELSIIAECTESELERAQRTHPSLMGHMELIRLEEPETPAVIALLDAYAHRLNLPVHPAGLRRLTRHLAALSPGVAFPGKGFRFLDWLAKDGETRKSRTLYARDASEAYSRYSGVPLMLLSDDLAASAGDLANVLKKRVIGQDEACEACGRLLARFKANMVDPERPCGTLLFVGPTGVGKTELAKQLARATFGSDDRMLRLDMSEYMLPGSSRRLLESGGDVKSLASRVEQQPLSLVLLDEIEKAHPEVFDLLLGVLGEGRLTASSGRLVDFRSTIIVLTSNIGVSETRSMGFTPQEHGSLAARVRDFFRPELFNRLDAVLSFRALSLDDMERIVELELENVRQRTGFVRRGIGITATAAARRRIAEQGHHPTRGARPLKRWIEEHLVTPIAARMAEDVHFRAAEVLVVAATDPPQRGGESAMILRV</sequence>
<evidence type="ECO:0000256" key="2">
    <source>
        <dbReference type="ARBA" id="ARBA00022840"/>
    </source>
</evidence>
<dbReference type="CDD" id="cd19499">
    <property type="entry name" value="RecA-like_ClpB_Hsp104-like"/>
    <property type="match status" value="1"/>
</dbReference>
<dbReference type="Gene3D" id="3.40.50.300">
    <property type="entry name" value="P-loop containing nucleotide triphosphate hydrolases"/>
    <property type="match status" value="2"/>
</dbReference>